<evidence type="ECO:0000313" key="3">
    <source>
        <dbReference type="EMBL" id="AXK79231.1"/>
    </source>
</evidence>
<organism evidence="3 4">
    <name type="scientific">Pseudolabrys taiwanensis</name>
    <dbReference type="NCBI Taxonomy" id="331696"/>
    <lineage>
        <taxon>Bacteria</taxon>
        <taxon>Pseudomonadati</taxon>
        <taxon>Pseudomonadota</taxon>
        <taxon>Alphaproteobacteria</taxon>
        <taxon>Hyphomicrobiales</taxon>
        <taxon>Xanthobacteraceae</taxon>
        <taxon>Pseudolabrys</taxon>
    </lineage>
</organism>
<dbReference type="InterPro" id="IPR042100">
    <property type="entry name" value="Bug_dom1"/>
</dbReference>
<dbReference type="Pfam" id="PF03401">
    <property type="entry name" value="TctC"/>
    <property type="match status" value="1"/>
</dbReference>
<proteinExistence type="inferred from homology"/>
<dbReference type="Gene3D" id="3.40.190.150">
    <property type="entry name" value="Bordetella uptake gene, domain 1"/>
    <property type="match status" value="1"/>
</dbReference>
<dbReference type="RefSeq" id="WP_115687718.1">
    <property type="nucleotide sequence ID" value="NZ_CP031417.1"/>
</dbReference>
<dbReference type="AlphaFoldDB" id="A0A345ZQN4"/>
<comment type="similarity">
    <text evidence="1">Belongs to the UPF0065 (bug) family.</text>
</comment>
<evidence type="ECO:0000256" key="1">
    <source>
        <dbReference type="ARBA" id="ARBA00006987"/>
    </source>
</evidence>
<dbReference type="Proteomes" id="UP000254889">
    <property type="component" value="Chromosome"/>
</dbReference>
<keyword evidence="4" id="KW-1185">Reference proteome</keyword>
<dbReference type="PANTHER" id="PTHR42928">
    <property type="entry name" value="TRICARBOXYLATE-BINDING PROTEIN"/>
    <property type="match status" value="1"/>
</dbReference>
<dbReference type="InterPro" id="IPR005064">
    <property type="entry name" value="BUG"/>
</dbReference>
<dbReference type="CDD" id="cd13578">
    <property type="entry name" value="PBP2_Bug27"/>
    <property type="match status" value="1"/>
</dbReference>
<keyword evidence="2" id="KW-0732">Signal</keyword>
<dbReference type="PIRSF" id="PIRSF017082">
    <property type="entry name" value="YflP"/>
    <property type="match status" value="1"/>
</dbReference>
<accession>A0A345ZQN4</accession>
<dbReference type="KEGG" id="ptaw:DW352_01080"/>
<reference evidence="3 4" key="1">
    <citation type="submission" date="2018-07" db="EMBL/GenBank/DDBJ databases">
        <authorList>
            <person name="Quirk P.G."/>
            <person name="Krulwich T.A."/>
        </authorList>
    </citation>
    <scope>NUCLEOTIDE SEQUENCE [LARGE SCALE GENOMIC DNA]</scope>
    <source>
        <strain evidence="3 4">CC-BB4</strain>
    </source>
</reference>
<dbReference type="SUPFAM" id="SSF53850">
    <property type="entry name" value="Periplasmic binding protein-like II"/>
    <property type="match status" value="1"/>
</dbReference>
<protein>
    <submittedName>
        <fullName evidence="3">Tripartite tricarboxylate transporter substrate binding protein</fullName>
    </submittedName>
</protein>
<name>A0A345ZQN4_9HYPH</name>
<dbReference type="PANTHER" id="PTHR42928:SF5">
    <property type="entry name" value="BLR1237 PROTEIN"/>
    <property type="match status" value="1"/>
</dbReference>
<dbReference type="OrthoDB" id="8970543at2"/>
<evidence type="ECO:0000313" key="4">
    <source>
        <dbReference type="Proteomes" id="UP000254889"/>
    </source>
</evidence>
<dbReference type="EMBL" id="CP031417">
    <property type="protein sequence ID" value="AXK79231.1"/>
    <property type="molecule type" value="Genomic_DNA"/>
</dbReference>
<evidence type="ECO:0000256" key="2">
    <source>
        <dbReference type="SAM" id="SignalP"/>
    </source>
</evidence>
<feature type="signal peptide" evidence="2">
    <location>
        <begin position="1"/>
        <end position="32"/>
    </location>
</feature>
<gene>
    <name evidence="3" type="ORF">DW352_01080</name>
</gene>
<dbReference type="Gene3D" id="3.40.190.10">
    <property type="entry name" value="Periplasmic binding protein-like II"/>
    <property type="match status" value="1"/>
</dbReference>
<feature type="chain" id="PRO_5016625128" evidence="2">
    <location>
        <begin position="33"/>
        <end position="331"/>
    </location>
</feature>
<sequence length="331" mass="34891">MFHRRLRLNRLTFACLAAAVLCTALPQAGAHAQSTYPDRPVHLLVPYPAGGPNDVIARLVANQLEQKFKQQIVVENRAGGSGNIAVVAAARAEPDGYTIVLPAMAYAVNPSLFTKVGYTFDQFVPVSIVTKGPLVLVVHPSLGVKSVKELIELAKKEPGKINYGSGGNGSSLHLAGEMFKYQAKVNLQHIPYKGTNDLITDLLTGRVPVAFMSPLIAKEHVAQGKLIALGVTGDKRSPSWPDVPTVAEAGVPGYAVEAWYAIVAPKATPKPVVDKLSAAIAEAVKSPEVAGKLAALGNDPVGSTPAEAAAYIDAEAKRWNEVLTAAGIKLD</sequence>